<accession>A0ABR4XNL0</accession>
<feature type="transmembrane region" description="Helical" evidence="1">
    <location>
        <begin position="37"/>
        <end position="58"/>
    </location>
</feature>
<gene>
    <name evidence="2" type="ORF">HQ43_00045</name>
</gene>
<name>A0ABR4XNL0_9PORP</name>
<dbReference type="EMBL" id="JQZV01000001">
    <property type="protein sequence ID" value="KGN93573.1"/>
    <property type="molecule type" value="Genomic_DNA"/>
</dbReference>
<keyword evidence="1" id="KW-1133">Transmembrane helix</keyword>
<evidence type="ECO:0000256" key="1">
    <source>
        <dbReference type="SAM" id="Phobius"/>
    </source>
</evidence>
<proteinExistence type="predicted"/>
<keyword evidence="1" id="KW-0812">Transmembrane</keyword>
<sequence>MNMQTNHRNLLRVVSYPLFYAITFTACLFLFPDRKSHYICMGVLLAVMLIAALIEHFLKKKVEKEEKKRVSKETQKLKKSHLLYRIPFFYSVLLSFYIISTWSRDTAPSYVIVSLVIAIAVPIFERIWNRIKKA</sequence>
<protein>
    <submittedName>
        <fullName evidence="2">Uncharacterized protein</fullName>
    </submittedName>
</protein>
<evidence type="ECO:0000313" key="3">
    <source>
        <dbReference type="Proteomes" id="UP000030101"/>
    </source>
</evidence>
<keyword evidence="3" id="KW-1185">Reference proteome</keyword>
<organism evidence="2 3">
    <name type="scientific">Porphyromonas canoris</name>
    <dbReference type="NCBI Taxonomy" id="36875"/>
    <lineage>
        <taxon>Bacteria</taxon>
        <taxon>Pseudomonadati</taxon>
        <taxon>Bacteroidota</taxon>
        <taxon>Bacteroidia</taxon>
        <taxon>Bacteroidales</taxon>
        <taxon>Porphyromonadaceae</taxon>
        <taxon>Porphyromonas</taxon>
    </lineage>
</organism>
<dbReference type="Proteomes" id="UP000030101">
    <property type="component" value="Unassembled WGS sequence"/>
</dbReference>
<feature type="transmembrane region" description="Helical" evidence="1">
    <location>
        <begin position="12"/>
        <end position="31"/>
    </location>
</feature>
<evidence type="ECO:0000313" key="2">
    <source>
        <dbReference type="EMBL" id="KGN93573.1"/>
    </source>
</evidence>
<feature type="transmembrane region" description="Helical" evidence="1">
    <location>
        <begin position="82"/>
        <end position="103"/>
    </location>
</feature>
<feature type="transmembrane region" description="Helical" evidence="1">
    <location>
        <begin position="109"/>
        <end position="128"/>
    </location>
</feature>
<reference evidence="2 3" key="1">
    <citation type="submission" date="2014-08" db="EMBL/GenBank/DDBJ databases">
        <title>Porphyromonas canoris strain:OH2762 Genome sequencing.</title>
        <authorList>
            <person name="Wallis C."/>
            <person name="Deusch O."/>
            <person name="O'Flynn C."/>
            <person name="Davis I."/>
            <person name="Jospin G."/>
            <person name="Darling A.E."/>
            <person name="Coil D.A."/>
            <person name="Alexiev A."/>
            <person name="Horsfall A."/>
            <person name="Kirkwood N."/>
            <person name="Harris S."/>
            <person name="Eisen J.A."/>
        </authorList>
    </citation>
    <scope>NUCLEOTIDE SEQUENCE [LARGE SCALE GENOMIC DNA]</scope>
    <source>
        <strain evidence="3">COT-108 OH2762</strain>
    </source>
</reference>
<comment type="caution">
    <text evidence="2">The sequence shown here is derived from an EMBL/GenBank/DDBJ whole genome shotgun (WGS) entry which is preliminary data.</text>
</comment>
<keyword evidence="1" id="KW-0472">Membrane</keyword>